<proteinExistence type="inferred from homology"/>
<dbReference type="Pfam" id="PF00589">
    <property type="entry name" value="Phage_integrase"/>
    <property type="match status" value="1"/>
</dbReference>
<evidence type="ECO:0000256" key="2">
    <source>
        <dbReference type="ARBA" id="ARBA00022490"/>
    </source>
</evidence>
<comment type="subcellular location">
    <subcellularLocation>
        <location evidence="1 9">Cytoplasm</location>
    </subcellularLocation>
</comment>
<evidence type="ECO:0000256" key="5">
    <source>
        <dbReference type="ARBA" id="ARBA00022908"/>
    </source>
</evidence>
<dbReference type="GO" id="GO:0009037">
    <property type="term" value="F:tyrosine-based site-specific recombinase activity"/>
    <property type="evidence" value="ECO:0007669"/>
    <property type="project" value="UniProtKB-UniRule"/>
</dbReference>
<evidence type="ECO:0000256" key="6">
    <source>
        <dbReference type="ARBA" id="ARBA00023125"/>
    </source>
</evidence>
<feature type="active site" evidence="9">
    <location>
        <position position="154"/>
    </location>
</feature>
<dbReference type="PROSITE" id="PS51900">
    <property type="entry name" value="CB"/>
    <property type="match status" value="1"/>
</dbReference>
<dbReference type="NCBIfam" id="NF001399">
    <property type="entry name" value="PRK00283.1"/>
    <property type="match status" value="1"/>
</dbReference>
<dbReference type="Gene3D" id="1.10.150.130">
    <property type="match status" value="1"/>
</dbReference>
<feature type="active site" evidence="9">
    <location>
        <position position="250"/>
    </location>
</feature>
<gene>
    <name evidence="9" type="primary">xerC</name>
    <name evidence="13" type="ORF">DVS28_a1884</name>
</gene>
<evidence type="ECO:0000256" key="3">
    <source>
        <dbReference type="ARBA" id="ARBA00022618"/>
    </source>
</evidence>
<comment type="subunit">
    <text evidence="9">Forms a cyclic heterotetrameric complex composed of two molecules of XerC and two molecules of XerD.</text>
</comment>
<keyword evidence="2 9" id="KW-0963">Cytoplasm</keyword>
<evidence type="ECO:0000259" key="11">
    <source>
        <dbReference type="PROSITE" id="PS51898"/>
    </source>
</evidence>
<keyword evidence="8 9" id="KW-0131">Cell cycle</keyword>
<feature type="active site" evidence="9">
    <location>
        <position position="273"/>
    </location>
</feature>
<feature type="active site" description="O-(3'-phospho-DNA)-tyrosine intermediate" evidence="9">
    <location>
        <position position="282"/>
    </location>
</feature>
<evidence type="ECO:0000256" key="1">
    <source>
        <dbReference type="ARBA" id="ARBA00004496"/>
    </source>
</evidence>
<dbReference type="KEGG" id="euz:DVS28_a1884"/>
<keyword evidence="14" id="KW-1185">Reference proteome</keyword>
<evidence type="ECO:0000256" key="8">
    <source>
        <dbReference type="ARBA" id="ARBA00023306"/>
    </source>
</evidence>
<dbReference type="EMBL" id="CP031165">
    <property type="protein sequence ID" value="AXV06569.1"/>
    <property type="molecule type" value="Genomic_DNA"/>
</dbReference>
<dbReference type="InterPro" id="IPR023009">
    <property type="entry name" value="Tyrosine_recombinase_XerC/XerD"/>
</dbReference>
<feature type="region of interest" description="Disordered" evidence="10">
    <location>
        <begin position="305"/>
        <end position="326"/>
    </location>
</feature>
<dbReference type="HAMAP" id="MF_01808">
    <property type="entry name" value="Recomb_XerC_XerD"/>
    <property type="match status" value="1"/>
</dbReference>
<evidence type="ECO:0000256" key="10">
    <source>
        <dbReference type="SAM" id="MobiDB-lite"/>
    </source>
</evidence>
<dbReference type="PANTHER" id="PTHR30349:SF81">
    <property type="entry name" value="TYROSINE RECOMBINASE XERC"/>
    <property type="match status" value="1"/>
</dbReference>
<sequence length="326" mass="35484">MALPPHAQSYLDYLAAEKGLSDHSLQAYRRDLTLYGTYLDLEDIGSPTAADTRAVTGFAVWLRSQQTSRGTPYAKSSIARTLVAVRGLHRHLVREGLTDVDTATELTTPPPQRKLPDTLSQSQVESLLAAAEGEEPAQRRDLAMLELLYSAGLRISELIDLDVDDVDLIEMSVRCIGKGSRERIVPIGRMAAAAVDAWVLHGRAAMTPKGPWLFCNSRGGRLSRQGGHKIVKRHAVSAGLPDSVSPHTLRHSFATHLVEGGADIRVVQELLGHASVNTTQVYTHTSQARLRALYDRAHPRATIADADAMGAEAQRVTTAPREDRPA</sequence>
<dbReference type="RefSeq" id="WP_114591193.1">
    <property type="nucleotide sequence ID" value="NZ_CP031165.1"/>
</dbReference>
<comment type="function">
    <text evidence="9">Site-specific tyrosine recombinase, which acts by catalyzing the cutting and rejoining of the recombining DNA molecules. The XerC-XerD complex is essential to convert dimers of the bacterial chromosome into monomers to permit their segregation at cell division. It also contributes to the segregational stability of plasmids.</text>
</comment>
<keyword evidence="7 9" id="KW-0233">DNA recombination</keyword>
<feature type="active site" evidence="9">
    <location>
        <position position="178"/>
    </location>
</feature>
<dbReference type="InterPro" id="IPR010998">
    <property type="entry name" value="Integrase_recombinase_N"/>
</dbReference>
<dbReference type="GO" id="GO:0007059">
    <property type="term" value="P:chromosome segregation"/>
    <property type="evidence" value="ECO:0007669"/>
    <property type="project" value="UniProtKB-UniRule"/>
</dbReference>
<keyword evidence="5 9" id="KW-0229">DNA integration</keyword>
<comment type="similarity">
    <text evidence="9">Belongs to the 'phage' integrase family. XerC subfamily.</text>
</comment>
<evidence type="ECO:0000313" key="14">
    <source>
        <dbReference type="Proteomes" id="UP000264006"/>
    </source>
</evidence>
<dbReference type="AlphaFoldDB" id="A0A346XWH2"/>
<dbReference type="Pfam" id="PF02899">
    <property type="entry name" value="Phage_int_SAM_1"/>
    <property type="match status" value="1"/>
</dbReference>
<evidence type="ECO:0000256" key="7">
    <source>
        <dbReference type="ARBA" id="ARBA00023172"/>
    </source>
</evidence>
<protein>
    <recommendedName>
        <fullName evidence="9">Tyrosine recombinase XerC</fullName>
    </recommendedName>
</protein>
<dbReference type="GO" id="GO:0051301">
    <property type="term" value="P:cell division"/>
    <property type="evidence" value="ECO:0007669"/>
    <property type="project" value="UniProtKB-KW"/>
</dbReference>
<dbReference type="CDD" id="cd00798">
    <property type="entry name" value="INT_XerDC_C"/>
    <property type="match status" value="1"/>
</dbReference>
<feature type="domain" description="Tyr recombinase" evidence="11">
    <location>
        <begin position="114"/>
        <end position="295"/>
    </location>
</feature>
<dbReference type="Proteomes" id="UP000264006">
    <property type="component" value="Chromosome"/>
</dbReference>
<keyword evidence="3 9" id="KW-0132">Cell division</keyword>
<dbReference type="GO" id="GO:0003677">
    <property type="term" value="F:DNA binding"/>
    <property type="evidence" value="ECO:0007669"/>
    <property type="project" value="UniProtKB-UniRule"/>
</dbReference>
<dbReference type="SUPFAM" id="SSF56349">
    <property type="entry name" value="DNA breaking-rejoining enzymes"/>
    <property type="match status" value="1"/>
</dbReference>
<dbReference type="InterPro" id="IPR004107">
    <property type="entry name" value="Integrase_SAM-like_N"/>
</dbReference>
<evidence type="ECO:0000256" key="4">
    <source>
        <dbReference type="ARBA" id="ARBA00022829"/>
    </source>
</evidence>
<evidence type="ECO:0000313" key="13">
    <source>
        <dbReference type="EMBL" id="AXV06569.1"/>
    </source>
</evidence>
<dbReference type="InterPro" id="IPR050090">
    <property type="entry name" value="Tyrosine_recombinase_XerCD"/>
</dbReference>
<dbReference type="InterPro" id="IPR044068">
    <property type="entry name" value="CB"/>
</dbReference>
<evidence type="ECO:0000259" key="12">
    <source>
        <dbReference type="PROSITE" id="PS51900"/>
    </source>
</evidence>
<evidence type="ECO:0000256" key="9">
    <source>
        <dbReference type="HAMAP-Rule" id="MF_01808"/>
    </source>
</evidence>
<dbReference type="InterPro" id="IPR002104">
    <property type="entry name" value="Integrase_catalytic"/>
</dbReference>
<dbReference type="GO" id="GO:0005737">
    <property type="term" value="C:cytoplasm"/>
    <property type="evidence" value="ECO:0007669"/>
    <property type="project" value="UniProtKB-SubCell"/>
</dbReference>
<keyword evidence="4 9" id="KW-0159">Chromosome partition</keyword>
<dbReference type="PANTHER" id="PTHR30349">
    <property type="entry name" value="PHAGE INTEGRASE-RELATED"/>
    <property type="match status" value="1"/>
</dbReference>
<dbReference type="Gene3D" id="1.10.443.10">
    <property type="entry name" value="Intergrase catalytic core"/>
    <property type="match status" value="1"/>
</dbReference>
<dbReference type="SUPFAM" id="SSF47823">
    <property type="entry name" value="lambda integrase-like, N-terminal domain"/>
    <property type="match status" value="1"/>
</dbReference>
<feature type="domain" description="Core-binding (CB)" evidence="12">
    <location>
        <begin position="1"/>
        <end position="93"/>
    </location>
</feature>
<dbReference type="PROSITE" id="PS51898">
    <property type="entry name" value="TYR_RECOMBINASE"/>
    <property type="match status" value="1"/>
</dbReference>
<feature type="region of interest" description="Disordered" evidence="10">
    <location>
        <begin position="100"/>
        <end position="119"/>
    </location>
</feature>
<name>A0A346XWH2_9ACTN</name>
<dbReference type="OrthoDB" id="9801717at2"/>
<feature type="active site" evidence="9">
    <location>
        <position position="247"/>
    </location>
</feature>
<accession>A0A346XWH2</accession>
<dbReference type="InterPro" id="IPR013762">
    <property type="entry name" value="Integrase-like_cat_sf"/>
</dbReference>
<keyword evidence="6 9" id="KW-0238">DNA-binding</keyword>
<reference evidence="13 14" key="1">
    <citation type="submission" date="2018-09" db="EMBL/GenBank/DDBJ databases">
        <title>Complete genome sequence of Euzebya sp. DY32-46 isolated from seawater of Pacific Ocean.</title>
        <authorList>
            <person name="Xu L."/>
            <person name="Wu Y.-H."/>
            <person name="Xu X.-W."/>
        </authorList>
    </citation>
    <scope>NUCLEOTIDE SEQUENCE [LARGE SCALE GENOMIC DNA]</scope>
    <source>
        <strain evidence="13 14">DY32-46</strain>
    </source>
</reference>
<organism evidence="13 14">
    <name type="scientific">Euzebya pacifica</name>
    <dbReference type="NCBI Taxonomy" id="1608957"/>
    <lineage>
        <taxon>Bacteria</taxon>
        <taxon>Bacillati</taxon>
        <taxon>Actinomycetota</taxon>
        <taxon>Nitriliruptoria</taxon>
        <taxon>Euzebyales</taxon>
    </lineage>
</organism>
<dbReference type="InterPro" id="IPR011010">
    <property type="entry name" value="DNA_brk_join_enz"/>
</dbReference>
<dbReference type="GO" id="GO:0006313">
    <property type="term" value="P:DNA transposition"/>
    <property type="evidence" value="ECO:0007669"/>
    <property type="project" value="UniProtKB-UniRule"/>
</dbReference>